<dbReference type="InterPro" id="IPR001851">
    <property type="entry name" value="ABC_transp_permease"/>
</dbReference>
<dbReference type="CDD" id="cd06582">
    <property type="entry name" value="TM_PBP1_LivH_like"/>
    <property type="match status" value="1"/>
</dbReference>
<dbReference type="EMBL" id="CP002777">
    <property type="protein sequence ID" value="AEG33746.1"/>
    <property type="molecule type" value="Genomic_DNA"/>
</dbReference>
<feature type="transmembrane region" description="Helical" evidence="10">
    <location>
        <begin position="210"/>
        <end position="233"/>
    </location>
</feature>
<dbReference type="AlphaFoldDB" id="F6DI46"/>
<keyword evidence="7 10" id="KW-1133">Transmembrane helix</keyword>
<evidence type="ECO:0000256" key="5">
    <source>
        <dbReference type="ARBA" id="ARBA00022692"/>
    </source>
</evidence>
<dbReference type="Pfam" id="PF02653">
    <property type="entry name" value="BPD_transp_2"/>
    <property type="match status" value="1"/>
</dbReference>
<name>F6DI46_THETG</name>
<keyword evidence="2" id="KW-0813">Transport</keyword>
<gene>
    <name evidence="11" type="ordered locus">Ththe16_1343</name>
</gene>
<proteinExistence type="inferred from homology"/>
<sequence>MLEQILVLLPQVLFDGFILGFIYAMIALGYTMVYGVLELINFAHSEIFMIGAVAGVEVFRYLAPLIPNGYLLLAVAVVVGAAVAGLTAILVERMAYRPLRRRGTTNRLVPLVTAIGVSFFLQDLVRLIEGLWHNEFFLRMRTIEDLEGAFALFGGAIFIQTKSVIVIVVSVLMLWGLTYLVNRTKLGMAIRAVAQDLSTASLMGINPDQIISRTFLIGGALGGVAGVLFALIYTTINPYVGFLPGIKAFTAAVLGGIGNIPGAMLGGLVLGQLENFFGTYLPILTNGNFGTEYKDVVAFLILIFILLFRPQGLLGQMVKEKV</sequence>
<evidence type="ECO:0000256" key="3">
    <source>
        <dbReference type="ARBA" id="ARBA00022475"/>
    </source>
</evidence>
<dbReference type="GO" id="GO:0015190">
    <property type="term" value="F:L-leucine transmembrane transporter activity"/>
    <property type="evidence" value="ECO:0007669"/>
    <property type="project" value="TreeGrafter"/>
</dbReference>
<evidence type="ECO:0000256" key="4">
    <source>
        <dbReference type="ARBA" id="ARBA00022519"/>
    </source>
</evidence>
<comment type="subcellular location">
    <subcellularLocation>
        <location evidence="1">Cell membrane</location>
        <topology evidence="1">Multi-pass membrane protein</topology>
    </subcellularLocation>
</comment>
<feature type="transmembrane region" description="Helical" evidence="10">
    <location>
        <begin position="12"/>
        <end position="35"/>
    </location>
</feature>
<keyword evidence="8 10" id="KW-0472">Membrane</keyword>
<protein>
    <submittedName>
        <fullName evidence="11">ABC-type transporter, integral membrane subunit</fullName>
    </submittedName>
</protein>
<dbReference type="HOGENOM" id="CLU_039929_3_0_0"/>
<reference evidence="11 12" key="1">
    <citation type="submission" date="2011-05" db="EMBL/GenBank/DDBJ databases">
        <title>Complete sequence of chromosome of Thermus thermophilus SG0.5JP17-16.</title>
        <authorList>
            <consortium name="US DOE Joint Genome Institute"/>
            <person name="Lucas S."/>
            <person name="Han J."/>
            <person name="Lapidus A."/>
            <person name="Cheng J.-F."/>
            <person name="Goodwin L."/>
            <person name="Pitluck S."/>
            <person name="Peters L."/>
            <person name="Mikhailova N."/>
            <person name="Teshima H."/>
            <person name="Han C."/>
            <person name="Tapia R."/>
            <person name="Land M."/>
            <person name="Hauser L."/>
            <person name="Kyrpides N."/>
            <person name="Ivanova N."/>
            <person name="Pagani I."/>
            <person name="Allgaier M."/>
            <person name="Hugenholtz P."/>
            <person name="Singer S."/>
            <person name="Gladden J."/>
            <person name="Woyke T."/>
        </authorList>
    </citation>
    <scope>NUCLEOTIDE SEQUENCE [LARGE SCALE GENOMIC DNA]</scope>
    <source>
        <strain evidence="11 12">SG0.5JP17-16</strain>
    </source>
</reference>
<feature type="transmembrane region" description="Helical" evidence="10">
    <location>
        <begin position="69"/>
        <end position="96"/>
    </location>
</feature>
<feature type="transmembrane region" description="Helical" evidence="10">
    <location>
        <begin position="148"/>
        <end position="181"/>
    </location>
</feature>
<evidence type="ECO:0000256" key="2">
    <source>
        <dbReference type="ARBA" id="ARBA00022448"/>
    </source>
</evidence>
<accession>F6DI46</accession>
<dbReference type="GO" id="GO:0015188">
    <property type="term" value="F:L-isoleucine transmembrane transporter activity"/>
    <property type="evidence" value="ECO:0007669"/>
    <property type="project" value="TreeGrafter"/>
</dbReference>
<dbReference type="GO" id="GO:0005304">
    <property type="term" value="F:L-valine transmembrane transporter activity"/>
    <property type="evidence" value="ECO:0007669"/>
    <property type="project" value="TreeGrafter"/>
</dbReference>
<dbReference type="GO" id="GO:0015192">
    <property type="term" value="F:L-phenylalanine transmembrane transporter activity"/>
    <property type="evidence" value="ECO:0007669"/>
    <property type="project" value="TreeGrafter"/>
</dbReference>
<comment type="similarity">
    <text evidence="9">Belongs to the binding-protein-dependent transport system permease family. LivHM subfamily.</text>
</comment>
<dbReference type="GO" id="GO:0042941">
    <property type="term" value="P:D-alanine transmembrane transport"/>
    <property type="evidence" value="ECO:0007669"/>
    <property type="project" value="TreeGrafter"/>
</dbReference>
<dbReference type="GO" id="GO:0015808">
    <property type="term" value="P:L-alanine transport"/>
    <property type="evidence" value="ECO:0007669"/>
    <property type="project" value="TreeGrafter"/>
</dbReference>
<evidence type="ECO:0000256" key="7">
    <source>
        <dbReference type="ARBA" id="ARBA00022989"/>
    </source>
</evidence>
<evidence type="ECO:0000256" key="9">
    <source>
        <dbReference type="ARBA" id="ARBA00037998"/>
    </source>
</evidence>
<organism evidence="11 12">
    <name type="scientific">Thermus thermophilus (strain SG0.5JP17-16)</name>
    <dbReference type="NCBI Taxonomy" id="762633"/>
    <lineage>
        <taxon>Bacteria</taxon>
        <taxon>Thermotogati</taxon>
        <taxon>Deinococcota</taxon>
        <taxon>Deinococci</taxon>
        <taxon>Thermales</taxon>
        <taxon>Thermaceae</taxon>
        <taxon>Thermus</taxon>
    </lineage>
</organism>
<dbReference type="GO" id="GO:1903806">
    <property type="term" value="P:L-isoleucine import across plasma membrane"/>
    <property type="evidence" value="ECO:0007669"/>
    <property type="project" value="TreeGrafter"/>
</dbReference>
<evidence type="ECO:0000256" key="8">
    <source>
        <dbReference type="ARBA" id="ARBA00023136"/>
    </source>
</evidence>
<dbReference type="KEGG" id="tts:Ththe16_1343"/>
<keyword evidence="5 10" id="KW-0812">Transmembrane</keyword>
<dbReference type="RefSeq" id="WP_008632793.1">
    <property type="nucleotide sequence ID" value="NC_017272.1"/>
</dbReference>
<keyword evidence="6" id="KW-0029">Amino-acid transport</keyword>
<dbReference type="PATRIC" id="fig|762633.3.peg.1332"/>
<dbReference type="InterPro" id="IPR052157">
    <property type="entry name" value="BCAA_transport_permease"/>
</dbReference>
<feature type="transmembrane region" description="Helical" evidence="10">
    <location>
        <begin position="296"/>
        <end position="314"/>
    </location>
</feature>
<feature type="transmembrane region" description="Helical" evidence="10">
    <location>
        <begin position="47"/>
        <end position="63"/>
    </location>
</feature>
<evidence type="ECO:0000256" key="1">
    <source>
        <dbReference type="ARBA" id="ARBA00004651"/>
    </source>
</evidence>
<keyword evidence="3" id="KW-1003">Cell membrane</keyword>
<dbReference type="PANTHER" id="PTHR11795">
    <property type="entry name" value="BRANCHED-CHAIN AMINO ACID TRANSPORT SYSTEM PERMEASE PROTEIN LIVH"/>
    <property type="match status" value="1"/>
</dbReference>
<evidence type="ECO:0000313" key="11">
    <source>
        <dbReference type="EMBL" id="AEG33746.1"/>
    </source>
</evidence>
<dbReference type="PANTHER" id="PTHR11795:SF371">
    <property type="entry name" value="HIGH-AFFINITY BRANCHED-CHAIN AMINO ACID TRANSPORT SYSTEM PERMEASE PROTEIN LIVH"/>
    <property type="match status" value="1"/>
</dbReference>
<feature type="transmembrane region" description="Helical" evidence="10">
    <location>
        <begin position="108"/>
        <end position="128"/>
    </location>
</feature>
<evidence type="ECO:0000256" key="6">
    <source>
        <dbReference type="ARBA" id="ARBA00022970"/>
    </source>
</evidence>
<keyword evidence="4" id="KW-0997">Cell inner membrane</keyword>
<evidence type="ECO:0000256" key="10">
    <source>
        <dbReference type="SAM" id="Phobius"/>
    </source>
</evidence>
<evidence type="ECO:0000313" key="12">
    <source>
        <dbReference type="Proteomes" id="UP000009233"/>
    </source>
</evidence>
<dbReference type="GO" id="GO:0005886">
    <property type="term" value="C:plasma membrane"/>
    <property type="evidence" value="ECO:0007669"/>
    <property type="project" value="UniProtKB-SubCell"/>
</dbReference>
<dbReference type="Proteomes" id="UP000009233">
    <property type="component" value="Chromosome"/>
</dbReference>